<sequence>MEATRRRLSSDATSSPHISLLRSSPALRPASSSSASPSQPSTTRHLKTLPLACLIYYSVSGGPFGMESSVMFAGAAYTLLGFVVFPVLWSVPEALITAELATAYPEASGCVAWVSEAFGPTAGLLNGYLTWLSGVTDNSLYPVLFLKYLVASPGEGAMPSWLDPGTYTRWLTIAGMVALLSYMNFRGLKLVGQVNTAIGVVSLLPFVALVALCIPHIDTSRWKVTPEGGFRDVQWSEFINILFWNLNYWDHAASFSGEVIDPGRTYPRASAFAVAFVTLGYVIPLLAIIGVSDSPNSDWTDGYAVVVARTVAGPWLSGWIVFASAISNLALFQAEMSSDSLQLMGMAERGLLPKVFGHKSLHGTPTFSILLSSAICATLAIFDFTSLVEMVNFLYVFSLFMEFAAFIALRINAADIDRPYMIPIGTVGCCIMLLPAVVFLVIMIVLASNITYCVCFGMVAVGALLYALMQYCRVQGLIEFQEGGVGAGGGGAVASEVGEVDEAEEGMLGSEEDDLLGVASDDAGGKRLRAKSDLP</sequence>
<feature type="transmembrane region" description="Helical" evidence="9">
    <location>
        <begin position="393"/>
        <end position="413"/>
    </location>
</feature>
<feature type="transmembrane region" description="Helical" evidence="9">
    <location>
        <begin position="70"/>
        <end position="89"/>
    </location>
</feature>
<keyword evidence="6 9" id="KW-0472">Membrane</keyword>
<keyword evidence="5 9" id="KW-1133">Transmembrane helix</keyword>
<comment type="subcellular location">
    <subcellularLocation>
        <location evidence="1">Cell membrane</location>
        <topology evidence="1">Multi-pass membrane protein</topology>
    </subcellularLocation>
</comment>
<proteinExistence type="inferred from homology"/>
<evidence type="ECO:0000256" key="2">
    <source>
        <dbReference type="ARBA" id="ARBA00022448"/>
    </source>
</evidence>
<dbReference type="InterPro" id="IPR044566">
    <property type="entry name" value="RMV1-like"/>
</dbReference>
<evidence type="ECO:0000256" key="6">
    <source>
        <dbReference type="ARBA" id="ARBA00023136"/>
    </source>
</evidence>
<evidence type="ECO:0000313" key="10">
    <source>
        <dbReference type="EMBL" id="GMI50769.1"/>
    </source>
</evidence>
<dbReference type="Proteomes" id="UP001165060">
    <property type="component" value="Unassembled WGS sequence"/>
</dbReference>
<dbReference type="PANTHER" id="PTHR45826">
    <property type="entry name" value="POLYAMINE TRANSPORTER PUT1"/>
    <property type="match status" value="1"/>
</dbReference>
<evidence type="ECO:0000256" key="5">
    <source>
        <dbReference type="ARBA" id="ARBA00022989"/>
    </source>
</evidence>
<evidence type="ECO:0000313" key="11">
    <source>
        <dbReference type="Proteomes" id="UP001165060"/>
    </source>
</evidence>
<gene>
    <name evidence="10" type="ORF">TeGR_g6980</name>
</gene>
<evidence type="ECO:0000256" key="3">
    <source>
        <dbReference type="ARBA" id="ARBA00022475"/>
    </source>
</evidence>
<feature type="transmembrane region" description="Helical" evidence="9">
    <location>
        <begin position="449"/>
        <end position="468"/>
    </location>
</feature>
<reference evidence="10 11" key="1">
    <citation type="journal article" date="2023" name="Commun. Biol.">
        <title>Genome analysis of Parmales, the sister group of diatoms, reveals the evolutionary specialization of diatoms from phago-mixotrophs to photoautotrophs.</title>
        <authorList>
            <person name="Ban H."/>
            <person name="Sato S."/>
            <person name="Yoshikawa S."/>
            <person name="Yamada K."/>
            <person name="Nakamura Y."/>
            <person name="Ichinomiya M."/>
            <person name="Sato N."/>
            <person name="Blanc-Mathieu R."/>
            <person name="Endo H."/>
            <person name="Kuwata A."/>
            <person name="Ogata H."/>
        </authorList>
    </citation>
    <scope>NUCLEOTIDE SEQUENCE [LARGE SCALE GENOMIC DNA]</scope>
</reference>
<feature type="transmembrane region" description="Helical" evidence="9">
    <location>
        <begin position="312"/>
        <end position="332"/>
    </location>
</feature>
<dbReference type="PANTHER" id="PTHR45826:SF2">
    <property type="entry name" value="AMINO ACID TRANSPORTER"/>
    <property type="match status" value="1"/>
</dbReference>
<evidence type="ECO:0000256" key="9">
    <source>
        <dbReference type="SAM" id="Phobius"/>
    </source>
</evidence>
<feature type="transmembrane region" description="Helical" evidence="9">
    <location>
        <begin position="420"/>
        <end position="443"/>
    </location>
</feature>
<evidence type="ECO:0000256" key="8">
    <source>
        <dbReference type="SAM" id="MobiDB-lite"/>
    </source>
</evidence>
<feature type="compositionally biased region" description="Low complexity" evidence="8">
    <location>
        <begin position="19"/>
        <end position="38"/>
    </location>
</feature>
<comment type="caution">
    <text evidence="10">The sequence shown here is derived from an EMBL/GenBank/DDBJ whole genome shotgun (WGS) entry which is preliminary data.</text>
</comment>
<feature type="transmembrane region" description="Helical" evidence="9">
    <location>
        <begin position="197"/>
        <end position="217"/>
    </location>
</feature>
<evidence type="ECO:0000256" key="7">
    <source>
        <dbReference type="ARBA" id="ARBA00024041"/>
    </source>
</evidence>
<evidence type="ECO:0000256" key="1">
    <source>
        <dbReference type="ARBA" id="ARBA00004651"/>
    </source>
</evidence>
<keyword evidence="11" id="KW-1185">Reference proteome</keyword>
<feature type="transmembrane region" description="Helical" evidence="9">
    <location>
        <begin position="167"/>
        <end position="185"/>
    </location>
</feature>
<keyword evidence="3" id="KW-1003">Cell membrane</keyword>
<feature type="transmembrane region" description="Helical" evidence="9">
    <location>
        <begin position="270"/>
        <end position="292"/>
    </location>
</feature>
<feature type="region of interest" description="Disordered" evidence="8">
    <location>
        <begin position="1"/>
        <end position="43"/>
    </location>
</feature>
<dbReference type="Gene3D" id="1.20.1740.10">
    <property type="entry name" value="Amino acid/polyamine transporter I"/>
    <property type="match status" value="1"/>
</dbReference>
<dbReference type="Pfam" id="PF13520">
    <property type="entry name" value="AA_permease_2"/>
    <property type="match status" value="1"/>
</dbReference>
<comment type="similarity">
    <text evidence="7">Belongs to the amino acid-polyamine-organocation (APC) superfamily. Polyamine:cation symporter (PHS) (TC 2.A.3.12) family.</text>
</comment>
<feature type="transmembrane region" description="Helical" evidence="9">
    <location>
        <begin position="367"/>
        <end position="387"/>
    </location>
</feature>
<dbReference type="InterPro" id="IPR002293">
    <property type="entry name" value="AA/rel_permease1"/>
</dbReference>
<keyword evidence="2" id="KW-0813">Transport</keyword>
<feature type="region of interest" description="Disordered" evidence="8">
    <location>
        <begin position="505"/>
        <end position="535"/>
    </location>
</feature>
<keyword evidence="4 9" id="KW-0812">Transmembrane</keyword>
<feature type="compositionally biased region" description="Acidic residues" evidence="8">
    <location>
        <begin position="505"/>
        <end position="515"/>
    </location>
</feature>
<organism evidence="10 11">
    <name type="scientific">Tetraparma gracilis</name>
    <dbReference type="NCBI Taxonomy" id="2962635"/>
    <lineage>
        <taxon>Eukaryota</taxon>
        <taxon>Sar</taxon>
        <taxon>Stramenopiles</taxon>
        <taxon>Ochrophyta</taxon>
        <taxon>Bolidophyceae</taxon>
        <taxon>Parmales</taxon>
        <taxon>Triparmaceae</taxon>
        <taxon>Tetraparma</taxon>
    </lineage>
</organism>
<accession>A0ABQ6NA88</accession>
<name>A0ABQ6NA88_9STRA</name>
<protein>
    <submittedName>
        <fullName evidence="10">Uncharacterized protein</fullName>
    </submittedName>
</protein>
<dbReference type="PIRSF" id="PIRSF006060">
    <property type="entry name" value="AA_transporter"/>
    <property type="match status" value="1"/>
</dbReference>
<dbReference type="EMBL" id="BRYB01006515">
    <property type="protein sequence ID" value="GMI50769.1"/>
    <property type="molecule type" value="Genomic_DNA"/>
</dbReference>
<evidence type="ECO:0000256" key="4">
    <source>
        <dbReference type="ARBA" id="ARBA00022692"/>
    </source>
</evidence>